<dbReference type="InterPro" id="IPR011043">
    <property type="entry name" value="Gal_Oxase/kelch_b-propeller"/>
</dbReference>
<evidence type="ECO:0000313" key="2">
    <source>
        <dbReference type="EMBL" id="CAA7035647.1"/>
    </source>
</evidence>
<dbReference type="InterPro" id="IPR013187">
    <property type="entry name" value="F-box-assoc_dom_typ3"/>
</dbReference>
<keyword evidence="3" id="KW-1185">Reference proteome</keyword>
<dbReference type="SUPFAM" id="SSF50965">
    <property type="entry name" value="Galactose oxidase, central domain"/>
    <property type="match status" value="1"/>
</dbReference>
<dbReference type="AlphaFoldDB" id="A0A6D2J9E0"/>
<gene>
    <name evidence="2" type="ORF">MERR_LOCUS22882</name>
</gene>
<accession>A0A6D2J9E0</accession>
<comment type="caution">
    <text evidence="2">The sequence shown here is derived from an EMBL/GenBank/DDBJ whole genome shotgun (WGS) entry which is preliminary data.</text>
</comment>
<dbReference type="OrthoDB" id="1113190at2759"/>
<dbReference type="NCBIfam" id="TIGR01640">
    <property type="entry name" value="F_box_assoc_1"/>
    <property type="match status" value="1"/>
</dbReference>
<evidence type="ECO:0000313" key="3">
    <source>
        <dbReference type="Proteomes" id="UP000467841"/>
    </source>
</evidence>
<dbReference type="PANTHER" id="PTHR31111">
    <property type="entry name" value="BNAA05G37150D PROTEIN-RELATED"/>
    <property type="match status" value="1"/>
</dbReference>
<feature type="domain" description="F-box associated beta-propeller type 3" evidence="1">
    <location>
        <begin position="10"/>
        <end position="302"/>
    </location>
</feature>
<dbReference type="PANTHER" id="PTHR31111:SF61">
    <property type="entry name" value="F-BOX DOMAIN-CONTAINING PROTEIN"/>
    <property type="match status" value="1"/>
</dbReference>
<dbReference type="Proteomes" id="UP000467841">
    <property type="component" value="Unassembled WGS sequence"/>
</dbReference>
<dbReference type="InterPro" id="IPR017451">
    <property type="entry name" value="F-box-assoc_interact_dom"/>
</dbReference>
<dbReference type="Pfam" id="PF08268">
    <property type="entry name" value="FBA_3"/>
    <property type="match status" value="1"/>
</dbReference>
<sequence>MSLSLSRPRILLAFSNDYDNKLQFFSSPDHNSSLPLPSSMVALKDSTLTMPQVGRDIVQRNSVRGFVCCSLSGTFVVYNPTTRQVISLPEHPETFFNFIHEFHQCHVFLGYDPSKDQYKVLRLDMFMRFTEHSVCTLGGRLSCNSWRSIQSNIRDCGRSKYNGICIDGVVYFEAPRNYNSRMTVSSFDVGSEQLRLIKTPEDCCGVLTNYLGKLAAYDNSSENSGCFNLWVLDDVKNQVWSKRVLVLDSWILRMSFAGVTAAGEVIYVPCTYRGEPNFEIYCYNVEKKVGRSVRVEGLVATEAYWPSGSLYMICLHMKASRLRLCVFVMGPEPML</sequence>
<proteinExistence type="predicted"/>
<name>A0A6D2J9E0_9BRAS</name>
<protein>
    <recommendedName>
        <fullName evidence="1">F-box associated beta-propeller type 3 domain-containing protein</fullName>
    </recommendedName>
</protein>
<organism evidence="2 3">
    <name type="scientific">Microthlaspi erraticum</name>
    <dbReference type="NCBI Taxonomy" id="1685480"/>
    <lineage>
        <taxon>Eukaryota</taxon>
        <taxon>Viridiplantae</taxon>
        <taxon>Streptophyta</taxon>
        <taxon>Embryophyta</taxon>
        <taxon>Tracheophyta</taxon>
        <taxon>Spermatophyta</taxon>
        <taxon>Magnoliopsida</taxon>
        <taxon>eudicotyledons</taxon>
        <taxon>Gunneridae</taxon>
        <taxon>Pentapetalae</taxon>
        <taxon>rosids</taxon>
        <taxon>malvids</taxon>
        <taxon>Brassicales</taxon>
        <taxon>Brassicaceae</taxon>
        <taxon>Coluteocarpeae</taxon>
        <taxon>Microthlaspi</taxon>
    </lineage>
</organism>
<evidence type="ECO:0000259" key="1">
    <source>
        <dbReference type="Pfam" id="PF08268"/>
    </source>
</evidence>
<dbReference type="EMBL" id="CACVBM020001161">
    <property type="protein sequence ID" value="CAA7035647.1"/>
    <property type="molecule type" value="Genomic_DNA"/>
</dbReference>
<reference evidence="2" key="1">
    <citation type="submission" date="2020-01" db="EMBL/GenBank/DDBJ databases">
        <authorList>
            <person name="Mishra B."/>
        </authorList>
    </citation>
    <scope>NUCLEOTIDE SEQUENCE [LARGE SCALE GENOMIC DNA]</scope>
</reference>